<evidence type="ECO:0000313" key="2">
    <source>
        <dbReference type="Proteomes" id="UP001283691"/>
    </source>
</evidence>
<dbReference type="Proteomes" id="UP001283691">
    <property type="component" value="Unassembled WGS sequence"/>
</dbReference>
<evidence type="ECO:0008006" key="3">
    <source>
        <dbReference type="Google" id="ProtNLM"/>
    </source>
</evidence>
<reference evidence="1" key="1">
    <citation type="journal article" date="2023" name="Front. Microbiol.">
        <title>Genomic diversity and taxonomic marker for Arcobacter species.</title>
        <authorList>
            <person name="Zhou G."/>
            <person name="Gu Y."/>
            <person name="Wang H."/>
            <person name="Chen X."/>
            <person name="Zhang X."/>
            <person name="Shao Z."/>
            <person name="Yan X."/>
            <person name="Zhang J."/>
            <person name="Zhang M."/>
        </authorList>
    </citation>
    <scope>NUCLEOTIDE SEQUENCE</scope>
    <source>
        <strain evidence="1">BJSY19SF1-2</strain>
    </source>
</reference>
<name>A0AAW9DCC2_9BACT</name>
<organism evidence="1 2">
    <name type="scientific">Aliarcobacter skirrowii</name>
    <dbReference type="NCBI Taxonomy" id="28200"/>
    <lineage>
        <taxon>Bacteria</taxon>
        <taxon>Pseudomonadati</taxon>
        <taxon>Campylobacterota</taxon>
        <taxon>Epsilonproteobacteria</taxon>
        <taxon>Campylobacterales</taxon>
        <taxon>Arcobacteraceae</taxon>
        <taxon>Aliarcobacter</taxon>
    </lineage>
</organism>
<gene>
    <name evidence="1" type="ORF">Q6A80_09270</name>
</gene>
<reference evidence="1" key="2">
    <citation type="submission" date="2023-07" db="EMBL/GenBank/DDBJ databases">
        <authorList>
            <person name="Zhang M."/>
            <person name="Zhou G."/>
        </authorList>
    </citation>
    <scope>NUCLEOTIDE SEQUENCE</scope>
    <source>
        <strain evidence="1">BJSY19SF1-2</strain>
    </source>
</reference>
<dbReference type="AlphaFoldDB" id="A0AAW9DCC2"/>
<comment type="caution">
    <text evidence="1">The sequence shown here is derived from an EMBL/GenBank/DDBJ whole genome shotgun (WGS) entry which is preliminary data.</text>
</comment>
<protein>
    <recommendedName>
        <fullName evidence="3">Competence protein</fullName>
    </recommendedName>
</protein>
<dbReference type="RefSeq" id="WP_319048434.1">
    <property type="nucleotide sequence ID" value="NZ_JAUQUR010000008.1"/>
</dbReference>
<proteinExistence type="predicted"/>
<accession>A0AAW9DCC2</accession>
<sequence>MPFYAYDTNDLNGNRVHIDSWLVSRHTRGEPFCKVCQNELNICAVHTPAQAPHYCHFHGTNCPTIQRNAEPYQHLDNVLQNDESETENKNQIRLRLHKIFNKCKEVCVNLNFTEFRELFDIASQYNIWAYVNVNVEHIPYILLTCRDYFRSRSPYRTESFYFVFSPVHGLDGLWIQPEGQADLLFRVNRNTHDIDPITIYFDLDTYSNESELNDYTVNYILNILE</sequence>
<dbReference type="EMBL" id="JAUQUR010000008">
    <property type="protein sequence ID" value="MDX4069909.1"/>
    <property type="molecule type" value="Genomic_DNA"/>
</dbReference>
<evidence type="ECO:0000313" key="1">
    <source>
        <dbReference type="EMBL" id="MDX4069909.1"/>
    </source>
</evidence>